<feature type="compositionally biased region" description="Basic and acidic residues" evidence="2">
    <location>
        <begin position="575"/>
        <end position="600"/>
    </location>
</feature>
<protein>
    <recommendedName>
        <fullName evidence="3">CABIT domain-containing protein</fullName>
    </recommendedName>
</protein>
<comment type="similarity">
    <text evidence="1">Belongs to the themis family.</text>
</comment>
<feature type="domain" description="CABIT" evidence="3">
    <location>
        <begin position="260"/>
        <end position="493"/>
    </location>
</feature>
<dbReference type="STRING" id="94237.ENSMMOP00000004881"/>
<name>A0A3Q3VRD3_MOLML</name>
<feature type="region of interest" description="Disordered" evidence="2">
    <location>
        <begin position="552"/>
        <end position="617"/>
    </location>
</feature>
<evidence type="ECO:0000313" key="5">
    <source>
        <dbReference type="Proteomes" id="UP000261620"/>
    </source>
</evidence>
<dbReference type="OMA" id="RPEYEVQ"/>
<dbReference type="PANTHER" id="PTHR15215">
    <property type="entry name" value="CABIT DOMAIN-CONTAINING PROTEIN"/>
    <property type="match status" value="1"/>
</dbReference>
<dbReference type="Proteomes" id="UP000261620">
    <property type="component" value="Unplaced"/>
</dbReference>
<dbReference type="InterPro" id="IPR025946">
    <property type="entry name" value="CABIT_dom"/>
</dbReference>
<evidence type="ECO:0000256" key="1">
    <source>
        <dbReference type="ARBA" id="ARBA00006414"/>
    </source>
</evidence>
<evidence type="ECO:0000259" key="3">
    <source>
        <dbReference type="Pfam" id="PF12736"/>
    </source>
</evidence>
<dbReference type="GO" id="GO:0005634">
    <property type="term" value="C:nucleus"/>
    <property type="evidence" value="ECO:0007669"/>
    <property type="project" value="TreeGrafter"/>
</dbReference>
<dbReference type="AlphaFoldDB" id="A0A3Q3VRD3"/>
<keyword evidence="5" id="KW-1185">Reference proteome</keyword>
<reference evidence="4" key="2">
    <citation type="submission" date="2025-09" db="UniProtKB">
        <authorList>
            <consortium name="Ensembl"/>
        </authorList>
    </citation>
    <scope>IDENTIFICATION</scope>
</reference>
<dbReference type="InterPro" id="IPR039671">
    <property type="entry name" value="THEMIS"/>
</dbReference>
<sequence>MCATALPLQQFIASLDNTSLPKILQVCSGVYFQGSIYEISGSEVCFSTGDLIKIIDTELLSVCCEDISTSEKFELPINHTGLFKVVPDPIPYSTIEEMVGLRPVGLESGLPFTFTSQSKMTFGNFTLGAGRVVTVLSMDRNKGEEDRLRCQVRGQQEACAEVFIPFSWHGEFRECESEERFSLRDIMSSPSLRTQRFHFINSSMCERPLVLTPVYQVHNKVMFPSSLEVDVVDVTELCKDVNFVTPLSLTEVFSLPDESFPAVVKILEGPETRSMFKCSWLPELTDSRHLVFHKTGKSAMTLFISLSSRKAQQYFMVSQQYGGRFRRQPREFNSVYELYVASMQQPGLRISVTRNTEEAEEEGLPALSVGEQLEVLHCQRMELPCGSNKGQKESVEALLCQCLQEPDDDDEEEAKQGDGREEILLPLYMRGHFVEVITDCKKYRLRNLVKEFKLPLDVKAVSRDAELDTDPLFGFACLRIEGAMLEPTILASFPHRPDHCFEIPTRWLSMSVSLTKDPLPWPSGQPPECHVDSVTEMTDTFFYEFCKTENLGTAPPPRPPKQKQPSSMSCKKTLRASEKSSRTDKSKDRPDKSIPTKELADLSLNSKRRPPAPPSPVSMAFMHIKTLMRLSLNMDMPSHDIKLLHR</sequence>
<evidence type="ECO:0000256" key="2">
    <source>
        <dbReference type="SAM" id="MobiDB-lite"/>
    </source>
</evidence>
<dbReference type="Ensembl" id="ENSMMOT00000004968.1">
    <property type="protein sequence ID" value="ENSMMOP00000004881.1"/>
    <property type="gene ID" value="ENSMMOG00000003896.1"/>
</dbReference>
<accession>A0A3Q3VRD3</accession>
<dbReference type="GO" id="GO:0050852">
    <property type="term" value="P:T cell receptor signaling pathway"/>
    <property type="evidence" value="ECO:0007669"/>
    <property type="project" value="TreeGrafter"/>
</dbReference>
<dbReference type="GO" id="GO:0005737">
    <property type="term" value="C:cytoplasm"/>
    <property type="evidence" value="ECO:0007669"/>
    <property type="project" value="TreeGrafter"/>
</dbReference>
<dbReference type="Pfam" id="PF12736">
    <property type="entry name" value="CABIT"/>
    <property type="match status" value="2"/>
</dbReference>
<reference evidence="4" key="1">
    <citation type="submission" date="2025-08" db="UniProtKB">
        <authorList>
            <consortium name="Ensembl"/>
        </authorList>
    </citation>
    <scope>IDENTIFICATION</scope>
</reference>
<feature type="domain" description="CABIT" evidence="3">
    <location>
        <begin position="20"/>
        <end position="238"/>
    </location>
</feature>
<organism evidence="4 5">
    <name type="scientific">Mola mola</name>
    <name type="common">Ocean sunfish</name>
    <name type="synonym">Tetraodon mola</name>
    <dbReference type="NCBI Taxonomy" id="94237"/>
    <lineage>
        <taxon>Eukaryota</taxon>
        <taxon>Metazoa</taxon>
        <taxon>Chordata</taxon>
        <taxon>Craniata</taxon>
        <taxon>Vertebrata</taxon>
        <taxon>Euteleostomi</taxon>
        <taxon>Actinopterygii</taxon>
        <taxon>Neopterygii</taxon>
        <taxon>Teleostei</taxon>
        <taxon>Neoteleostei</taxon>
        <taxon>Acanthomorphata</taxon>
        <taxon>Eupercaria</taxon>
        <taxon>Tetraodontiformes</taxon>
        <taxon>Molidae</taxon>
        <taxon>Mola</taxon>
    </lineage>
</organism>
<evidence type="ECO:0000313" key="4">
    <source>
        <dbReference type="Ensembl" id="ENSMMOP00000004881.1"/>
    </source>
</evidence>
<dbReference type="PANTHER" id="PTHR15215:SF2">
    <property type="entry name" value="PROTEIN THEMIS2"/>
    <property type="match status" value="1"/>
</dbReference>
<proteinExistence type="inferred from homology"/>